<dbReference type="InterPro" id="IPR005467">
    <property type="entry name" value="His_kinase_dom"/>
</dbReference>
<dbReference type="InterPro" id="IPR003594">
    <property type="entry name" value="HATPase_dom"/>
</dbReference>
<dbReference type="PROSITE" id="PS50109">
    <property type="entry name" value="HIS_KIN"/>
    <property type="match status" value="1"/>
</dbReference>
<dbReference type="InterPro" id="IPR004358">
    <property type="entry name" value="Sig_transdc_His_kin-like_C"/>
</dbReference>
<dbReference type="InterPro" id="IPR036890">
    <property type="entry name" value="HATPase_C_sf"/>
</dbReference>
<keyword evidence="1" id="KW-0597">Phosphoprotein</keyword>
<dbReference type="SUPFAM" id="SSF55874">
    <property type="entry name" value="ATPase domain of HSP90 chaperone/DNA topoisomerase II/histidine kinase"/>
    <property type="match status" value="1"/>
</dbReference>
<dbReference type="PANTHER" id="PTHR43547:SF2">
    <property type="entry name" value="HYBRID SIGNAL TRANSDUCTION HISTIDINE KINASE C"/>
    <property type="match status" value="1"/>
</dbReference>
<dbReference type="SMART" id="SM00387">
    <property type="entry name" value="HATPase_c"/>
    <property type="match status" value="1"/>
</dbReference>
<feature type="domain" description="Histidine kinase" evidence="2">
    <location>
        <begin position="372"/>
        <end position="600"/>
    </location>
</feature>
<dbReference type="InterPro" id="IPR029016">
    <property type="entry name" value="GAF-like_dom_sf"/>
</dbReference>
<dbReference type="EC" id="2.7.13.3" evidence="3"/>
<evidence type="ECO:0000313" key="3">
    <source>
        <dbReference type="EMBL" id="KAA6335363.1"/>
    </source>
</evidence>
<accession>A0A5J4RQH8</accession>
<dbReference type="GO" id="GO:0000155">
    <property type="term" value="F:phosphorelay sensor kinase activity"/>
    <property type="evidence" value="ECO:0007669"/>
    <property type="project" value="TreeGrafter"/>
</dbReference>
<evidence type="ECO:0000256" key="1">
    <source>
        <dbReference type="ARBA" id="ARBA00022553"/>
    </source>
</evidence>
<protein>
    <submittedName>
        <fullName evidence="3">CAI-1 autoinducer sensor kinase/phosphatase CqsS</fullName>
        <ecNumber evidence="3">2.7.13.3</ecNumber>
    </submittedName>
</protein>
<comment type="caution">
    <text evidence="3">The sequence shown here is derived from an EMBL/GenBank/DDBJ whole genome shotgun (WGS) entry which is preliminary data.</text>
</comment>
<keyword evidence="3" id="KW-0808">Transferase</keyword>
<organism evidence="3">
    <name type="scientific">termite gut metagenome</name>
    <dbReference type="NCBI Taxonomy" id="433724"/>
    <lineage>
        <taxon>unclassified sequences</taxon>
        <taxon>metagenomes</taxon>
        <taxon>organismal metagenomes</taxon>
    </lineage>
</organism>
<reference evidence="3" key="1">
    <citation type="submission" date="2019-03" db="EMBL/GenBank/DDBJ databases">
        <title>Single cell metagenomics reveals metabolic interactions within the superorganism composed of flagellate Streblomastix strix and complex community of Bacteroidetes bacteria on its surface.</title>
        <authorList>
            <person name="Treitli S.C."/>
            <person name="Kolisko M."/>
            <person name="Husnik F."/>
            <person name="Keeling P."/>
            <person name="Hampl V."/>
        </authorList>
    </citation>
    <scope>NUCLEOTIDE SEQUENCE</scope>
    <source>
        <strain evidence="3">STM</strain>
    </source>
</reference>
<name>A0A5J4RQH8_9ZZZZ</name>
<dbReference type="CDD" id="cd00075">
    <property type="entry name" value="HATPase"/>
    <property type="match status" value="1"/>
</dbReference>
<dbReference type="Pfam" id="PF02518">
    <property type="entry name" value="HATPase_c"/>
    <property type="match status" value="1"/>
</dbReference>
<dbReference type="AlphaFoldDB" id="A0A5J4RQH8"/>
<dbReference type="PANTHER" id="PTHR43547">
    <property type="entry name" value="TWO-COMPONENT HISTIDINE KINASE"/>
    <property type="match status" value="1"/>
</dbReference>
<dbReference type="Gene3D" id="3.30.565.10">
    <property type="entry name" value="Histidine kinase-like ATPase, C-terminal domain"/>
    <property type="match status" value="1"/>
</dbReference>
<dbReference type="PRINTS" id="PR00344">
    <property type="entry name" value="BCTRLSENSOR"/>
</dbReference>
<dbReference type="Gene3D" id="3.30.450.40">
    <property type="match status" value="1"/>
</dbReference>
<sequence length="613" mass="70552">MNDSLIYNLREALLINTSKKADQKIFDSLVEAILDTTNCSMCSLWSINNNSTPGKKEDIFQSISIIARKLKCKEYDFNDSVLELKGTFIQKTIKNTKPYYIGDRSDHKNKDCLEILNLNYFIGIPIPDFSTPTKTIAVLKLSYTDTPKIEHIELFAIIIRDYISSTLYRHMVWKKQQVMDDLIKNYKEKGQKKIANIFYPILHNILPKYCIAEASSVFIWDSYNYRYNLLRSTAKLTNLKGVEIKNHNAVFYLVGEGLTGKVAAEGEDARVARIYDNLEQLEKDNNPDYEHKYREITTHIGKTMLVVPILRPSNPKEVIGIIRFVNKINPKGSVVDYFNDEDAELVNYASNYLALNIDYFLGEEDRSNFISKLSHESSNPAIAIRGTADRIKRKMGDPAFMRFRLNAYLESIINFANLQIQQASTNLYISKNHRDVPKSKKYTIRKYSLLHLIKQSKETVIPLAREIGLSFDDIKIENELSKWELYVDEPAFVAVFYNLLTNAIKYHNPQTKFSVKIRGEETEESLLINVSDNGLGILEKDVEKIFLLGVRGVNVSKYNVNGYGIGLHVIKQIIKDFDGAIRVQNCNSPTIFEIKLPKKLFNNKYTQSEKWNQ</sequence>
<evidence type="ECO:0000259" key="2">
    <source>
        <dbReference type="PROSITE" id="PS50109"/>
    </source>
</evidence>
<keyword evidence="3" id="KW-0418">Kinase</keyword>
<gene>
    <name evidence="3" type="ORF">EZS27_016401</name>
</gene>
<proteinExistence type="predicted"/>
<dbReference type="EMBL" id="SNRY01000901">
    <property type="protein sequence ID" value="KAA6335363.1"/>
    <property type="molecule type" value="Genomic_DNA"/>
</dbReference>
<dbReference type="SUPFAM" id="SSF55781">
    <property type="entry name" value="GAF domain-like"/>
    <property type="match status" value="1"/>
</dbReference>